<organism evidence="1 2">
    <name type="scientific">Dermacentor silvarum</name>
    <name type="common">Tick</name>
    <dbReference type="NCBI Taxonomy" id="543639"/>
    <lineage>
        <taxon>Eukaryota</taxon>
        <taxon>Metazoa</taxon>
        <taxon>Ecdysozoa</taxon>
        <taxon>Arthropoda</taxon>
        <taxon>Chelicerata</taxon>
        <taxon>Arachnida</taxon>
        <taxon>Acari</taxon>
        <taxon>Parasitiformes</taxon>
        <taxon>Ixodida</taxon>
        <taxon>Ixodoidea</taxon>
        <taxon>Ixodidae</taxon>
        <taxon>Rhipicephalinae</taxon>
        <taxon>Dermacentor</taxon>
    </lineage>
</organism>
<reference evidence="1" key="1">
    <citation type="submission" date="2020-05" db="EMBL/GenBank/DDBJ databases">
        <title>Large-scale comparative analyses of tick genomes elucidate their genetic diversity and vector capacities.</title>
        <authorList>
            <person name="Jia N."/>
            <person name="Wang J."/>
            <person name="Shi W."/>
            <person name="Du L."/>
            <person name="Sun Y."/>
            <person name="Zhan W."/>
            <person name="Jiang J."/>
            <person name="Wang Q."/>
            <person name="Zhang B."/>
            <person name="Ji P."/>
            <person name="Sakyi L.B."/>
            <person name="Cui X."/>
            <person name="Yuan T."/>
            <person name="Jiang B."/>
            <person name="Yang W."/>
            <person name="Lam T.T.-Y."/>
            <person name="Chang Q."/>
            <person name="Ding S."/>
            <person name="Wang X."/>
            <person name="Zhu J."/>
            <person name="Ruan X."/>
            <person name="Zhao L."/>
            <person name="Wei J."/>
            <person name="Que T."/>
            <person name="Du C."/>
            <person name="Cheng J."/>
            <person name="Dai P."/>
            <person name="Han X."/>
            <person name="Huang E."/>
            <person name="Gao Y."/>
            <person name="Liu J."/>
            <person name="Shao H."/>
            <person name="Ye R."/>
            <person name="Li L."/>
            <person name="Wei W."/>
            <person name="Wang X."/>
            <person name="Wang C."/>
            <person name="Yang T."/>
            <person name="Huo Q."/>
            <person name="Li W."/>
            <person name="Guo W."/>
            <person name="Chen H."/>
            <person name="Zhou L."/>
            <person name="Ni X."/>
            <person name="Tian J."/>
            <person name="Zhou Y."/>
            <person name="Sheng Y."/>
            <person name="Liu T."/>
            <person name="Pan Y."/>
            <person name="Xia L."/>
            <person name="Li J."/>
            <person name="Zhao F."/>
            <person name="Cao W."/>
        </authorList>
    </citation>
    <scope>NUCLEOTIDE SEQUENCE</scope>
    <source>
        <strain evidence="1">Dsil-2018</strain>
    </source>
</reference>
<dbReference type="EMBL" id="CM023478">
    <property type="protein sequence ID" value="KAH7933456.1"/>
    <property type="molecule type" value="Genomic_DNA"/>
</dbReference>
<comment type="caution">
    <text evidence="1">The sequence shown here is derived from an EMBL/GenBank/DDBJ whole genome shotgun (WGS) entry which is preliminary data.</text>
</comment>
<accession>A0ACB8C3Q9</accession>
<gene>
    <name evidence="1" type="ORF">HPB49_012602</name>
</gene>
<protein>
    <submittedName>
        <fullName evidence="1">Uncharacterized protein</fullName>
    </submittedName>
</protein>
<evidence type="ECO:0000313" key="1">
    <source>
        <dbReference type="EMBL" id="KAH7933456.1"/>
    </source>
</evidence>
<evidence type="ECO:0000313" key="2">
    <source>
        <dbReference type="Proteomes" id="UP000821865"/>
    </source>
</evidence>
<dbReference type="Proteomes" id="UP000821865">
    <property type="component" value="Chromosome 9"/>
</dbReference>
<proteinExistence type="predicted"/>
<name>A0ACB8C3Q9_DERSI</name>
<sequence>MPNTRQTQVISPSPTDPPGAGQSPRSEEIEFSDDGDAVIARFCDLIDKMPATSEDQPPADADEDEALSSVSEGTAVAAALPADLGSRVQNRVREIEDEVLNYCTCPANKVPVEARKFLMARVFEMVAFCSDLRAEAATERGAALALQSQLVEARREVATLQRRAVVAEGRLDGSIVAVTGPGVAVRGPGPSGTASAPCCCPEIGPPAWCGRGAGDDRGSCGGARAPCARALVFLTPTSQTDRPARDVVRLLKTNIDPAAKDISLHYTRYGVTVFSNNKTSVTNMTRAIADNSVTRSALLVRVGEKRQPHVKFSGVDPDIAPQDFLARLSQRNPDLDLDLEKSKVRVTFRERAGTCAYIAEVNPAAFHKIMSRPRLSLGWTTVRASEDLHVPTCTFCASYGHGRSTCPVRDDSSKAACMRCAGPHLGSACRVRMGDAEVCCVECRRAGLPCTSHPAGHPECPTLRGRVARIRARTNYGA</sequence>
<keyword evidence="2" id="KW-1185">Reference proteome</keyword>